<dbReference type="SUPFAM" id="SSF53448">
    <property type="entry name" value="Nucleotide-diphospho-sugar transferases"/>
    <property type="match status" value="1"/>
</dbReference>
<keyword evidence="3" id="KW-0808">Transferase</keyword>
<evidence type="ECO:0000313" key="7">
    <source>
        <dbReference type="Proteomes" id="UP000502706"/>
    </source>
</evidence>
<dbReference type="AlphaFoldDB" id="A0A6G8PUU3"/>
<protein>
    <submittedName>
        <fullName evidence="6">Poly-beta-1,6 N-acetyl-D-glucosamine synthase</fullName>
    </submittedName>
</protein>
<organism evidence="6 7">
    <name type="scientific">Rubrobacter marinus</name>
    <dbReference type="NCBI Taxonomy" id="2653852"/>
    <lineage>
        <taxon>Bacteria</taxon>
        <taxon>Bacillati</taxon>
        <taxon>Actinomycetota</taxon>
        <taxon>Rubrobacteria</taxon>
        <taxon>Rubrobacterales</taxon>
        <taxon>Rubrobacteraceae</taxon>
        <taxon>Rubrobacter</taxon>
    </lineage>
</organism>
<dbReference type="GO" id="GO:0016757">
    <property type="term" value="F:glycosyltransferase activity"/>
    <property type="evidence" value="ECO:0007669"/>
    <property type="project" value="UniProtKB-KW"/>
</dbReference>
<dbReference type="Proteomes" id="UP000502706">
    <property type="component" value="Chromosome"/>
</dbReference>
<feature type="compositionally biased region" description="Basic and acidic residues" evidence="4">
    <location>
        <begin position="1"/>
        <end position="11"/>
    </location>
</feature>
<reference evidence="6 7" key="1">
    <citation type="submission" date="2019-10" db="EMBL/GenBank/DDBJ databases">
        <title>Rubrobacter sp nov SCSIO 52915 isolated from a deep-sea sediment in the South China Sea.</title>
        <authorList>
            <person name="Chen R.W."/>
        </authorList>
    </citation>
    <scope>NUCLEOTIDE SEQUENCE [LARGE SCALE GENOMIC DNA]</scope>
    <source>
        <strain evidence="6 7">SCSIO 52915</strain>
    </source>
</reference>
<dbReference type="Gene3D" id="3.90.550.10">
    <property type="entry name" value="Spore Coat Polysaccharide Biosynthesis Protein SpsA, Chain A"/>
    <property type="match status" value="1"/>
</dbReference>
<accession>A0A6G8PUU3</accession>
<feature type="compositionally biased region" description="Basic and acidic residues" evidence="4">
    <location>
        <begin position="19"/>
        <end position="30"/>
    </location>
</feature>
<gene>
    <name evidence="6" type="ORF">GBA65_04845</name>
</gene>
<feature type="transmembrane region" description="Helical" evidence="5">
    <location>
        <begin position="403"/>
        <end position="431"/>
    </location>
</feature>
<keyword evidence="5" id="KW-0472">Membrane</keyword>
<evidence type="ECO:0000313" key="6">
    <source>
        <dbReference type="EMBL" id="QIN77956.1"/>
    </source>
</evidence>
<feature type="transmembrane region" description="Helical" evidence="5">
    <location>
        <begin position="443"/>
        <end position="462"/>
    </location>
</feature>
<evidence type="ECO:0000256" key="1">
    <source>
        <dbReference type="ARBA" id="ARBA00006739"/>
    </source>
</evidence>
<name>A0A6G8PUU3_9ACTN</name>
<keyword evidence="2" id="KW-0328">Glycosyltransferase</keyword>
<feature type="compositionally biased region" description="Basic and acidic residues" evidence="4">
    <location>
        <begin position="48"/>
        <end position="82"/>
    </location>
</feature>
<dbReference type="PANTHER" id="PTHR43630">
    <property type="entry name" value="POLY-BETA-1,6-N-ACETYL-D-GLUCOSAMINE SYNTHASE"/>
    <property type="match status" value="1"/>
</dbReference>
<evidence type="ECO:0000256" key="5">
    <source>
        <dbReference type="SAM" id="Phobius"/>
    </source>
</evidence>
<dbReference type="InterPro" id="IPR029044">
    <property type="entry name" value="Nucleotide-diphossugar_trans"/>
</dbReference>
<evidence type="ECO:0000256" key="3">
    <source>
        <dbReference type="ARBA" id="ARBA00022679"/>
    </source>
</evidence>
<dbReference type="Pfam" id="PF13641">
    <property type="entry name" value="Glyco_tranf_2_3"/>
    <property type="match status" value="1"/>
</dbReference>
<evidence type="ECO:0000256" key="2">
    <source>
        <dbReference type="ARBA" id="ARBA00022676"/>
    </source>
</evidence>
<comment type="similarity">
    <text evidence="1">Belongs to the glycosyltransferase 2 family.</text>
</comment>
<keyword evidence="5" id="KW-1133">Transmembrane helix</keyword>
<sequence>MRPRERGDRAGLDPPQPQDLREEGPAEGRIRAGTRVFEGLSAAGARGGLDEPAGRGRDPRRLRRRPEDLHPLPRRPDRREPRGPSGPGDTGGRRRRLSVLDPLLSRIETSWPYLVLLAFFAFYPVLSSIMWTTTSATYYWRRERRKQQMPQPEEGSYPSVSVLVPCYCEEALIGETLRSCLALDYPNFEVVVVDDGSIDGSLREILPFVQRGEVRLVAKAENEGKAMAINDAIPCLRGEIVFILDADSSPEPLLLRHVVPHFSSPRVAAVTGNPRVVEKATFLQKLQAIEFTSIVSIQRRAQRVWGRVLTVSGVVSVFRRSALLDVGLFSPDMATEDIDITWKLQKRYYDVRYEPEAIVWMRVPKDFRSLWKQRKRWTLGLAQVLRRHGSDVLTWKRRRMWPVFFESSLSILWAYVFVGLTAFWAFSYAVGHPPVGASPIPNWWGMLIATLCLMQLGTGVLLDRRYDRSILRYLPVAVYYPLVYWILMAIVTSVSTPKGLFSTSNAGTPTRWNTKRR</sequence>
<keyword evidence="5" id="KW-0812">Transmembrane</keyword>
<feature type="transmembrane region" description="Helical" evidence="5">
    <location>
        <begin position="113"/>
        <end position="140"/>
    </location>
</feature>
<feature type="region of interest" description="Disordered" evidence="4">
    <location>
        <begin position="1"/>
        <end position="95"/>
    </location>
</feature>
<keyword evidence="7" id="KW-1185">Reference proteome</keyword>
<proteinExistence type="inferred from homology"/>
<dbReference type="PANTHER" id="PTHR43630:SF1">
    <property type="entry name" value="POLY-BETA-1,6-N-ACETYL-D-GLUCOSAMINE SYNTHASE"/>
    <property type="match status" value="1"/>
</dbReference>
<dbReference type="CDD" id="cd06423">
    <property type="entry name" value="CESA_like"/>
    <property type="match status" value="1"/>
</dbReference>
<dbReference type="KEGG" id="rmar:GBA65_04845"/>
<evidence type="ECO:0000256" key="4">
    <source>
        <dbReference type="SAM" id="MobiDB-lite"/>
    </source>
</evidence>
<dbReference type="EMBL" id="CP045121">
    <property type="protein sequence ID" value="QIN77956.1"/>
    <property type="molecule type" value="Genomic_DNA"/>
</dbReference>
<feature type="transmembrane region" description="Helical" evidence="5">
    <location>
        <begin position="474"/>
        <end position="494"/>
    </location>
</feature>